<protein>
    <submittedName>
        <fullName evidence="4">Uncharacterized protein</fullName>
    </submittedName>
</protein>
<dbReference type="AlphaFoldDB" id="A0A914BY13"/>
<feature type="region of interest" description="Disordered" evidence="1">
    <location>
        <begin position="24"/>
        <end position="49"/>
    </location>
</feature>
<accession>A0A914BY13</accession>
<name>A0A914BY13_9BILA</name>
<keyword evidence="2" id="KW-0472">Membrane</keyword>
<keyword evidence="3" id="KW-1185">Reference proteome</keyword>
<dbReference type="Proteomes" id="UP000887540">
    <property type="component" value="Unplaced"/>
</dbReference>
<evidence type="ECO:0000256" key="1">
    <source>
        <dbReference type="SAM" id="MobiDB-lite"/>
    </source>
</evidence>
<feature type="transmembrane region" description="Helical" evidence="2">
    <location>
        <begin position="178"/>
        <end position="201"/>
    </location>
</feature>
<proteinExistence type="predicted"/>
<evidence type="ECO:0000313" key="3">
    <source>
        <dbReference type="Proteomes" id="UP000887540"/>
    </source>
</evidence>
<sequence length="224" mass="26512">MSKKRSRIISFGYASTAHHFRHRRRVSKNLEEGELEEASTSSSTVEDEDDESQMGVFFIRYPDMRILPIYCHRPVGIIADQFLQSIADKHKEKLKKFLEKEKPQDGEYYVWIREDSTMKTTVLSLKTLENHFKNEQVKRVKWRHLSIDRMSIYRYSVPVITTKFRLRFVHFLSQNYRCCILFVWCFVILFISVGIILSVVLGSPQYSTMNVNKNFTTTNYIMQG</sequence>
<organism evidence="3 4">
    <name type="scientific">Acrobeloides nanus</name>
    <dbReference type="NCBI Taxonomy" id="290746"/>
    <lineage>
        <taxon>Eukaryota</taxon>
        <taxon>Metazoa</taxon>
        <taxon>Ecdysozoa</taxon>
        <taxon>Nematoda</taxon>
        <taxon>Chromadorea</taxon>
        <taxon>Rhabditida</taxon>
        <taxon>Tylenchina</taxon>
        <taxon>Cephalobomorpha</taxon>
        <taxon>Cephaloboidea</taxon>
        <taxon>Cephalobidae</taxon>
        <taxon>Acrobeloides</taxon>
    </lineage>
</organism>
<keyword evidence="2" id="KW-0812">Transmembrane</keyword>
<dbReference type="WBParaSite" id="ACRNAN_Path_1256.g4909.t1">
    <property type="protein sequence ID" value="ACRNAN_Path_1256.g4909.t1"/>
    <property type="gene ID" value="ACRNAN_Path_1256.g4909"/>
</dbReference>
<evidence type="ECO:0000256" key="2">
    <source>
        <dbReference type="SAM" id="Phobius"/>
    </source>
</evidence>
<keyword evidence="2" id="KW-1133">Transmembrane helix</keyword>
<evidence type="ECO:0000313" key="4">
    <source>
        <dbReference type="WBParaSite" id="ACRNAN_Path_1256.g4909.t1"/>
    </source>
</evidence>
<reference evidence="4" key="1">
    <citation type="submission" date="2022-11" db="UniProtKB">
        <authorList>
            <consortium name="WormBaseParasite"/>
        </authorList>
    </citation>
    <scope>IDENTIFICATION</scope>
</reference>